<dbReference type="GO" id="GO:0008270">
    <property type="term" value="F:zinc ion binding"/>
    <property type="evidence" value="ECO:0007669"/>
    <property type="project" value="UniProtKB-KW"/>
</dbReference>
<evidence type="ECO:0000256" key="10">
    <source>
        <dbReference type="ARBA" id="ARBA00059947"/>
    </source>
</evidence>
<dbReference type="SUPFAM" id="SSF57850">
    <property type="entry name" value="RING/U-box"/>
    <property type="match status" value="1"/>
</dbReference>
<evidence type="ECO:0000256" key="7">
    <source>
        <dbReference type="ARBA" id="ARBA00023015"/>
    </source>
</evidence>
<dbReference type="GO" id="GO:0006357">
    <property type="term" value="P:regulation of transcription by RNA polymerase II"/>
    <property type="evidence" value="ECO:0007669"/>
    <property type="project" value="TreeGrafter"/>
</dbReference>
<dbReference type="CDD" id="cd16716">
    <property type="entry name" value="vRING-HC_IRF2BP2"/>
    <property type="match status" value="1"/>
</dbReference>
<evidence type="ECO:0000259" key="14">
    <source>
        <dbReference type="Pfam" id="PF25457"/>
    </source>
</evidence>
<feature type="domain" description="Interferon regulatory factor 2-binding protein 1/2-like zinc finger" evidence="12">
    <location>
        <begin position="126"/>
        <end position="177"/>
    </location>
</feature>
<feature type="compositionally biased region" description="Low complexity" evidence="11">
    <location>
        <begin position="497"/>
        <end position="513"/>
    </location>
</feature>
<feature type="compositionally biased region" description="Basic and acidic residues" evidence="11">
    <location>
        <begin position="319"/>
        <end position="332"/>
    </location>
</feature>
<keyword evidence="7" id="KW-0805">Transcription regulation</keyword>
<feature type="region of interest" description="Disordered" evidence="11">
    <location>
        <begin position="478"/>
        <end position="541"/>
    </location>
</feature>
<feature type="domain" description="IRF-2BP1/2-like middle" evidence="14">
    <location>
        <begin position="318"/>
        <end position="440"/>
    </location>
</feature>
<comment type="subcellular location">
    <subcellularLocation>
        <location evidence="1">Nucleus</location>
    </subcellularLocation>
</comment>
<evidence type="ECO:0000256" key="8">
    <source>
        <dbReference type="ARBA" id="ARBA00023163"/>
    </source>
</evidence>
<feature type="compositionally biased region" description="Pro residues" evidence="11">
    <location>
        <begin position="427"/>
        <end position="443"/>
    </location>
</feature>
<protein>
    <submittedName>
        <fullName evidence="15">Interferon regulatory factor 2-binding protein 2-A</fullName>
    </submittedName>
</protein>
<dbReference type="GO" id="GO:0003714">
    <property type="term" value="F:transcription corepressor activity"/>
    <property type="evidence" value="ECO:0007669"/>
    <property type="project" value="TreeGrafter"/>
</dbReference>
<dbReference type="InterPro" id="IPR057414">
    <property type="entry name" value="Zf-C3HC4_IRF-2BP1_2"/>
</dbReference>
<evidence type="ECO:0000259" key="13">
    <source>
        <dbReference type="Pfam" id="PF25454"/>
    </source>
</evidence>
<dbReference type="Proteomes" id="UP000324091">
    <property type="component" value="Chromosome 11"/>
</dbReference>
<dbReference type="Gene3D" id="1.10.10.1580">
    <property type="entry name" value="Interferon regulatory factor 2-binding protein"/>
    <property type="match status" value="1"/>
</dbReference>
<evidence type="ECO:0000256" key="2">
    <source>
        <dbReference type="ARBA" id="ARBA00010802"/>
    </source>
</evidence>
<evidence type="ECO:0000256" key="1">
    <source>
        <dbReference type="ARBA" id="ARBA00004123"/>
    </source>
</evidence>
<evidence type="ECO:0000313" key="16">
    <source>
        <dbReference type="Proteomes" id="UP000324091"/>
    </source>
</evidence>
<feature type="compositionally biased region" description="Polar residues" evidence="11">
    <location>
        <begin position="454"/>
        <end position="464"/>
    </location>
</feature>
<proteinExistence type="inferred from homology"/>
<evidence type="ECO:0000256" key="6">
    <source>
        <dbReference type="ARBA" id="ARBA00022833"/>
    </source>
</evidence>
<dbReference type="Pfam" id="PF25454">
    <property type="entry name" value="zf-C3HC4_IRF-2BP1_2"/>
    <property type="match status" value="1"/>
</dbReference>
<keyword evidence="9" id="KW-0539">Nucleus</keyword>
<evidence type="ECO:0000256" key="5">
    <source>
        <dbReference type="ARBA" id="ARBA00022771"/>
    </source>
</evidence>
<dbReference type="InterPro" id="IPR022750">
    <property type="entry name" value="IRF-2BP1_2-like_Znf"/>
</dbReference>
<evidence type="ECO:0000256" key="11">
    <source>
        <dbReference type="SAM" id="MobiDB-lite"/>
    </source>
</evidence>
<evidence type="ECO:0000313" key="15">
    <source>
        <dbReference type="EMBL" id="TWW78662.1"/>
    </source>
</evidence>
<keyword evidence="4" id="KW-0479">Metal-binding</keyword>
<evidence type="ECO:0000256" key="4">
    <source>
        <dbReference type="ARBA" id="ARBA00022723"/>
    </source>
</evidence>
<dbReference type="Pfam" id="PF11261">
    <property type="entry name" value="IRF-2BP1_2"/>
    <property type="match status" value="1"/>
</dbReference>
<organism evidence="15 16">
    <name type="scientific">Takifugu flavidus</name>
    <name type="common">sansaifugu</name>
    <dbReference type="NCBI Taxonomy" id="433684"/>
    <lineage>
        <taxon>Eukaryota</taxon>
        <taxon>Metazoa</taxon>
        <taxon>Chordata</taxon>
        <taxon>Craniata</taxon>
        <taxon>Vertebrata</taxon>
        <taxon>Euteleostomi</taxon>
        <taxon>Actinopterygii</taxon>
        <taxon>Neopterygii</taxon>
        <taxon>Teleostei</taxon>
        <taxon>Neoteleostei</taxon>
        <taxon>Acanthomorphata</taxon>
        <taxon>Eupercaria</taxon>
        <taxon>Tetraodontiformes</taxon>
        <taxon>Tetradontoidea</taxon>
        <taxon>Tetraodontidae</taxon>
        <taxon>Takifugu</taxon>
    </lineage>
</organism>
<dbReference type="EMBL" id="RHFK02000003">
    <property type="protein sequence ID" value="TWW78662.1"/>
    <property type="molecule type" value="Genomic_DNA"/>
</dbReference>
<feature type="domain" description="Interferon regulatory factor 2-binding protein 1/2-like C3HC4 zinc finger" evidence="13">
    <location>
        <begin position="549"/>
        <end position="620"/>
    </location>
</feature>
<sequence length="632" mass="67468">MRPQKSAARRPEARAAKSRETDLRRGQTEARGGGDRRRLGVGGSVEEIKSGETQVEAGVESSAPPPQHSEEAASHAFSPGTCSLLPSKRSASGGGKKPEHDTHFGFLFGGSTTSAMSSAAVAASSRRQSCYLCDLPRMPWAMIWDFTEPVCRGCVNYEGADRIEFVIETARQLKRAHGFQEGRSPGQGKSQLSGKDIQAINHAAAGDPGCRPPQPLDRYPLSSDRPPRLGPEYQSGRQANGIPVPNGFPKPDEPPELNRQSPNPRRNSTVPPNLVPLVNGNMPPVHAVNGRPGQMGLPPALAGGSPADLGKRPPSVSSSEHDREVKDKHRPDSLTPEISDGHKNRADADWTSKGKTVRDLMALHTFDSRFKKDHAAMQQRVAGYDGSASGSKSDRGKHPRNMKRKASPEPEGEGTAAKLNGEGQQWLPPPTDGLKMPPVPPPSFASAPSTISPHSRTTPPEVAQNGQSPMAALIMAADNAGGNSSPKDANQVHSTTRRTSSSPLSPSSMSQRRLAQRDASGAGTPHVPGMDQVHPQSIPDSSVPGSIPLCCTLCHERLEDTHFVQCPSVPSHKFCFPCSRESIKQQGATGEVYCPSGEKCPLVGSNVPWAFMQGEIATILAGDVKVKKERDP</sequence>
<comment type="function">
    <text evidence="10">Acts as a transcriptional repressor.</text>
</comment>
<dbReference type="FunFam" id="1.10.10.1580:FF:000001">
    <property type="entry name" value="interferon regulatory factor 2-binding protein 2"/>
    <property type="match status" value="1"/>
</dbReference>
<feature type="region of interest" description="Disordered" evidence="11">
    <location>
        <begin position="380"/>
        <end position="464"/>
    </location>
</feature>
<dbReference type="Pfam" id="PF25457">
    <property type="entry name" value="IRF-2BP1_2_M"/>
    <property type="match status" value="1"/>
</dbReference>
<feature type="compositionally biased region" description="Basic and acidic residues" evidence="11">
    <location>
        <begin position="9"/>
        <end position="38"/>
    </location>
</feature>
<dbReference type="PANTHER" id="PTHR10816">
    <property type="entry name" value="MYELIN TRANSCRIPTION FACTOR 1-RELATED"/>
    <property type="match status" value="1"/>
</dbReference>
<evidence type="ECO:0000256" key="9">
    <source>
        <dbReference type="ARBA" id="ARBA00023242"/>
    </source>
</evidence>
<dbReference type="GO" id="GO:0005634">
    <property type="term" value="C:nucleus"/>
    <property type="evidence" value="ECO:0007669"/>
    <property type="project" value="UniProtKB-SubCell"/>
</dbReference>
<dbReference type="InterPro" id="IPR058682">
    <property type="entry name" value="IRF-2BP1/2-like_M"/>
</dbReference>
<comment type="similarity">
    <text evidence="2">Belongs to the IRF2BP family.</text>
</comment>
<name>A0A5C6PG04_9TELE</name>
<evidence type="ECO:0000259" key="12">
    <source>
        <dbReference type="Pfam" id="PF11261"/>
    </source>
</evidence>
<keyword evidence="6" id="KW-0862">Zinc</keyword>
<accession>A0A5C6PG04</accession>
<comment type="caution">
    <text evidence="15">The sequence shown here is derived from an EMBL/GenBank/DDBJ whole genome shotgun (WGS) entry which is preliminary data.</text>
</comment>
<feature type="compositionally biased region" description="Polar residues" evidence="11">
    <location>
        <begin position="481"/>
        <end position="493"/>
    </location>
</feature>
<gene>
    <name evidence="15" type="ORF">D4764_11G0007830</name>
</gene>
<feature type="region of interest" description="Disordered" evidence="11">
    <location>
        <begin position="1"/>
        <end position="98"/>
    </location>
</feature>
<dbReference type="InterPro" id="IPR044882">
    <property type="entry name" value="I2BP1/2_C3HC4-RING_sf"/>
</dbReference>
<reference evidence="15 16" key="1">
    <citation type="submission" date="2019-04" db="EMBL/GenBank/DDBJ databases">
        <title>Chromosome genome assembly for Takifugu flavidus.</title>
        <authorList>
            <person name="Xiao S."/>
        </authorList>
    </citation>
    <scope>NUCLEOTIDE SEQUENCE [LARGE SCALE GENOMIC DNA]</scope>
    <source>
        <strain evidence="15">HTHZ2018</strain>
        <tissue evidence="15">Muscle</tissue>
    </source>
</reference>
<keyword evidence="16" id="KW-1185">Reference proteome</keyword>
<feature type="compositionally biased region" description="Basic residues" evidence="11">
    <location>
        <begin position="395"/>
        <end position="405"/>
    </location>
</feature>
<feature type="compositionally biased region" description="Basic and acidic residues" evidence="11">
    <location>
        <begin position="339"/>
        <end position="350"/>
    </location>
</feature>
<dbReference type="PANTHER" id="PTHR10816:SF18">
    <property type="entry name" value="INTERFERON REGULATORY FACTOR 2-BINDING PROTEIN 2"/>
    <property type="match status" value="1"/>
</dbReference>
<keyword evidence="8" id="KW-0804">Transcription</keyword>
<feature type="compositionally biased region" description="Low complexity" evidence="11">
    <location>
        <begin position="444"/>
        <end position="453"/>
    </location>
</feature>
<feature type="compositionally biased region" description="Polar residues" evidence="11">
    <location>
        <begin position="258"/>
        <end position="271"/>
    </location>
</feature>
<evidence type="ECO:0000256" key="3">
    <source>
        <dbReference type="ARBA" id="ARBA00022491"/>
    </source>
</evidence>
<keyword evidence="3" id="KW-0678">Repressor</keyword>
<dbReference type="AlphaFoldDB" id="A0A5C6PG04"/>
<keyword evidence="5" id="KW-0863">Zinc-finger</keyword>
<feature type="region of interest" description="Disordered" evidence="11">
    <location>
        <begin position="203"/>
        <end position="350"/>
    </location>
</feature>